<dbReference type="InParanoid" id="A0A165ESS9"/>
<dbReference type="RefSeq" id="XP_040765423.1">
    <property type="nucleotide sequence ID" value="XM_040908665.1"/>
</dbReference>
<evidence type="ECO:0000256" key="1">
    <source>
        <dbReference type="SAM" id="MobiDB-lite"/>
    </source>
</evidence>
<gene>
    <name evidence="2" type="ORF">LAESUDRAFT_724669</name>
</gene>
<organism evidence="2 3">
    <name type="scientific">Laetiporus sulphureus 93-53</name>
    <dbReference type="NCBI Taxonomy" id="1314785"/>
    <lineage>
        <taxon>Eukaryota</taxon>
        <taxon>Fungi</taxon>
        <taxon>Dikarya</taxon>
        <taxon>Basidiomycota</taxon>
        <taxon>Agaricomycotina</taxon>
        <taxon>Agaricomycetes</taxon>
        <taxon>Polyporales</taxon>
        <taxon>Laetiporus</taxon>
    </lineage>
</organism>
<feature type="compositionally biased region" description="Polar residues" evidence="1">
    <location>
        <begin position="67"/>
        <end position="80"/>
    </location>
</feature>
<dbReference type="Proteomes" id="UP000076871">
    <property type="component" value="Unassembled WGS sequence"/>
</dbReference>
<proteinExistence type="predicted"/>
<protein>
    <submittedName>
        <fullName evidence="2">Uncharacterized protein</fullName>
    </submittedName>
</protein>
<reference evidence="2 3" key="1">
    <citation type="journal article" date="2016" name="Mol. Biol. Evol.">
        <title>Comparative Genomics of Early-Diverging Mushroom-Forming Fungi Provides Insights into the Origins of Lignocellulose Decay Capabilities.</title>
        <authorList>
            <person name="Nagy L.G."/>
            <person name="Riley R."/>
            <person name="Tritt A."/>
            <person name="Adam C."/>
            <person name="Daum C."/>
            <person name="Floudas D."/>
            <person name="Sun H."/>
            <person name="Yadav J.S."/>
            <person name="Pangilinan J."/>
            <person name="Larsson K.H."/>
            <person name="Matsuura K."/>
            <person name="Barry K."/>
            <person name="Labutti K."/>
            <person name="Kuo R."/>
            <person name="Ohm R.A."/>
            <person name="Bhattacharya S.S."/>
            <person name="Shirouzu T."/>
            <person name="Yoshinaga Y."/>
            <person name="Martin F.M."/>
            <person name="Grigoriev I.V."/>
            <person name="Hibbett D.S."/>
        </authorList>
    </citation>
    <scope>NUCLEOTIDE SEQUENCE [LARGE SCALE GENOMIC DNA]</scope>
    <source>
        <strain evidence="2 3">93-53</strain>
    </source>
</reference>
<evidence type="ECO:0000313" key="3">
    <source>
        <dbReference type="Proteomes" id="UP000076871"/>
    </source>
</evidence>
<dbReference type="OrthoDB" id="3256438at2759"/>
<dbReference type="EMBL" id="KV427618">
    <property type="protein sequence ID" value="KZT07683.1"/>
    <property type="molecule type" value="Genomic_DNA"/>
</dbReference>
<sequence>MSCSVIQPQTPVPPGHPGRRKRTMSFSAPPPHKSPRTNTLRRTGSYLSLEDMQAAVETTLYGRAGAPSTSPAERTTSLPRTRSMRHLKEERDRRKAASRSSPAVIQTPVVLSPAPIATCAAMPSFRTSSPLSPRQSVLPARASFPRSKQEPDLYRAAIAARMRMSPEGRRILYMGPRLALSMYTANRELEKSIYSATSELERIVAASQGDADSDVVMADSDPALSKSWVVVPPEDWEMVDCSA</sequence>
<keyword evidence="3" id="KW-1185">Reference proteome</keyword>
<accession>A0A165ESS9</accession>
<name>A0A165ESS9_9APHY</name>
<feature type="region of interest" description="Disordered" evidence="1">
    <location>
        <begin position="1"/>
        <end position="43"/>
    </location>
</feature>
<feature type="region of interest" description="Disordered" evidence="1">
    <location>
        <begin position="61"/>
        <end position="104"/>
    </location>
</feature>
<feature type="compositionally biased region" description="Basic and acidic residues" evidence="1">
    <location>
        <begin position="86"/>
        <end position="95"/>
    </location>
</feature>
<evidence type="ECO:0000313" key="2">
    <source>
        <dbReference type="EMBL" id="KZT07683.1"/>
    </source>
</evidence>
<dbReference type="AlphaFoldDB" id="A0A165ESS9"/>
<dbReference type="GeneID" id="63825694"/>
<dbReference type="STRING" id="1314785.A0A165ESS9"/>